<evidence type="ECO:0000256" key="3">
    <source>
        <dbReference type="ARBA" id="ARBA00022723"/>
    </source>
</evidence>
<dbReference type="Proteomes" id="UP001210231">
    <property type="component" value="Unassembled WGS sequence"/>
</dbReference>
<evidence type="ECO:0000256" key="6">
    <source>
        <dbReference type="ARBA" id="ARBA00022833"/>
    </source>
</evidence>
<dbReference type="InterPro" id="IPR024079">
    <property type="entry name" value="MetalloPept_cat_dom_sf"/>
</dbReference>
<comment type="similarity">
    <text evidence="1">Belongs to the peptidase M43B family.</text>
</comment>
<dbReference type="PANTHER" id="PTHR47466">
    <property type="match status" value="1"/>
</dbReference>
<dbReference type="InterPro" id="IPR008754">
    <property type="entry name" value="Peptidase_M43"/>
</dbReference>
<protein>
    <submittedName>
        <fullName evidence="10">M43 family zinc metalloprotease</fullName>
    </submittedName>
</protein>
<organism evidence="10 11">
    <name type="scientific">Polluticaenibacter yanchengensis</name>
    <dbReference type="NCBI Taxonomy" id="3014562"/>
    <lineage>
        <taxon>Bacteria</taxon>
        <taxon>Pseudomonadati</taxon>
        <taxon>Bacteroidota</taxon>
        <taxon>Chitinophagia</taxon>
        <taxon>Chitinophagales</taxon>
        <taxon>Chitinophagaceae</taxon>
        <taxon>Polluticaenibacter</taxon>
    </lineage>
</organism>
<accession>A0ABT4UKX2</accession>
<dbReference type="Gene3D" id="2.60.40.2030">
    <property type="match status" value="1"/>
</dbReference>
<proteinExistence type="inferred from homology"/>
<keyword evidence="8" id="KW-1015">Disulfide bond</keyword>
<evidence type="ECO:0000256" key="5">
    <source>
        <dbReference type="ARBA" id="ARBA00022801"/>
    </source>
</evidence>
<gene>
    <name evidence="10" type="ORF">O3P16_08545</name>
</gene>
<dbReference type="Gene3D" id="3.40.390.10">
    <property type="entry name" value="Collagenase (Catalytic Domain)"/>
    <property type="match status" value="1"/>
</dbReference>
<comment type="caution">
    <text evidence="10">The sequence shown here is derived from an EMBL/GenBank/DDBJ whole genome shotgun (WGS) entry which is preliminary data.</text>
</comment>
<keyword evidence="7 10" id="KW-0482">Metalloprotease</keyword>
<dbReference type="SUPFAM" id="SSF55486">
    <property type="entry name" value="Metalloproteases ('zincins'), catalytic domain"/>
    <property type="match status" value="1"/>
</dbReference>
<keyword evidence="11" id="KW-1185">Reference proteome</keyword>
<evidence type="ECO:0000259" key="9">
    <source>
        <dbReference type="Pfam" id="PF05572"/>
    </source>
</evidence>
<dbReference type="SUPFAM" id="SSF141072">
    <property type="entry name" value="CalX-like"/>
    <property type="match status" value="1"/>
</dbReference>
<evidence type="ECO:0000256" key="8">
    <source>
        <dbReference type="ARBA" id="ARBA00023157"/>
    </source>
</evidence>
<sequence>MISGILNKTKALLFLLLSVLFVNRSYAQALCGSEMMQERLFEANPQMLSAFNKQNTDLANLIRNNRGISLNDGAIYEIPVVVHVIHTGQPIGTLYNPTDEQIIETIKYINEVYAGTAAGMSGGAGEMNLRFVLAKRDPNCNPTSGINRYNAGDNPTYVQSGVRNSTSSGLTDATLKSLVRWNRTNYYNIYVVNKIDAKDGTSGTFVAGYAYYPTNADNPQDGTIMLASQFKRGDKTLPHELGHAFNLAHPFSGSNVNTQCPANTNCLTQGDYVCDTDPVSYNISSAGVNDFSCRTGTNPCTQTPYTDNTEANFMGYTTCYKLFTPGQRERLLNSLSLASRASLINSPAKYPPASAPVCGALVNFNIAQSSVTESATVINSCVKYTDYTLGINLNIGVSGATVIQLGTDTSTRAIEGKDYILTTNNNFETPSKNITFTANKADTQYFKIRVFDNSIINGARKLALNFSFVSNPGNAAVGTAIPISTINILDNDKEPLSNTVNEKMVGSLLTRFSSTNHPILNITTTNGKAIVIYRAEELKAAGLSKGYINKFGLYATKVSTIPFGNITIKMATTSLPYLYNNGSYNFPSSMTTVASVSNYSVVNNLNAFNLSTPFYWNGESNIAVEFCYSNTTTGTSSDLFYAYLDEGTASGQIPFALSLSLSCNTDFGSFSYFSAPYKPTSYFGIVEDGILIETSVSNANQALAAQEEMFVFSNNGKLIAKIKNSDNFNYGCVNVQVVRSGNGVKGLNSSVAAEMVTDKSVFISTQNSNPDGNLELTLYYTKEEVDGYVAATGVNWNNTRLVKTKQAINTYSAGAVPNGDITLYDATYGTYGGTHYTIKANVTNGTGGFTVGKPALAVSVYEFTGNGNWSDAANWKNNLVPPAILAAGQTIIINPSANGKCVLNVLQTIAQGAQFTIMPNKIFEVNGDIKIN</sequence>
<keyword evidence="2" id="KW-0645">Protease</keyword>
<dbReference type="EMBL" id="JAQGEF010000008">
    <property type="protein sequence ID" value="MDA3614855.1"/>
    <property type="molecule type" value="Genomic_DNA"/>
</dbReference>
<keyword evidence="5" id="KW-0378">Hydrolase</keyword>
<dbReference type="PANTHER" id="PTHR47466:SF1">
    <property type="entry name" value="METALLOPROTEASE MEP1 (AFU_ORTHOLOGUE AFUA_1G07730)-RELATED"/>
    <property type="match status" value="1"/>
</dbReference>
<name>A0ABT4UKX2_9BACT</name>
<dbReference type="GO" id="GO:0008237">
    <property type="term" value="F:metallopeptidase activity"/>
    <property type="evidence" value="ECO:0007669"/>
    <property type="project" value="UniProtKB-KW"/>
</dbReference>
<keyword evidence="4" id="KW-0732">Signal</keyword>
<evidence type="ECO:0000313" key="10">
    <source>
        <dbReference type="EMBL" id="MDA3614855.1"/>
    </source>
</evidence>
<keyword evidence="6" id="KW-0862">Zinc</keyword>
<evidence type="ECO:0000313" key="11">
    <source>
        <dbReference type="Proteomes" id="UP001210231"/>
    </source>
</evidence>
<feature type="domain" description="Peptidase M43 pregnancy-associated plasma-A" evidence="9">
    <location>
        <begin position="180"/>
        <end position="335"/>
    </location>
</feature>
<keyword evidence="3" id="KW-0479">Metal-binding</keyword>
<evidence type="ECO:0000256" key="2">
    <source>
        <dbReference type="ARBA" id="ARBA00022670"/>
    </source>
</evidence>
<reference evidence="10 11" key="1">
    <citation type="submission" date="2022-12" db="EMBL/GenBank/DDBJ databases">
        <title>Chitinophagaceae gen. sp. nov., a new member of the family Chitinophagaceae, isolated from soil in a chemical factory.</title>
        <authorList>
            <person name="Ke Z."/>
        </authorList>
    </citation>
    <scope>NUCLEOTIDE SEQUENCE [LARGE SCALE GENOMIC DNA]</scope>
    <source>
        <strain evidence="10 11">LY-5</strain>
    </source>
</reference>
<dbReference type="InterPro" id="IPR038081">
    <property type="entry name" value="CalX-like_sf"/>
</dbReference>
<evidence type="ECO:0000256" key="1">
    <source>
        <dbReference type="ARBA" id="ARBA00008721"/>
    </source>
</evidence>
<evidence type="ECO:0000256" key="4">
    <source>
        <dbReference type="ARBA" id="ARBA00022729"/>
    </source>
</evidence>
<dbReference type="Pfam" id="PF05572">
    <property type="entry name" value="Peptidase_M43"/>
    <property type="match status" value="1"/>
</dbReference>
<evidence type="ECO:0000256" key="7">
    <source>
        <dbReference type="ARBA" id="ARBA00023049"/>
    </source>
</evidence>
<dbReference type="RefSeq" id="WP_407031180.1">
    <property type="nucleotide sequence ID" value="NZ_JAQGEF010000008.1"/>
</dbReference>